<dbReference type="OrthoDB" id="9816482at2"/>
<feature type="domain" description="Histidine kinase" evidence="7">
    <location>
        <begin position="466"/>
        <end position="685"/>
    </location>
</feature>
<accession>A0A3P1SFZ9</accession>
<dbReference type="AlphaFoldDB" id="A0A3P1SFZ9"/>
<dbReference type="SMART" id="SM00387">
    <property type="entry name" value="HATPase_c"/>
    <property type="match status" value="1"/>
</dbReference>
<reference evidence="8 9" key="1">
    <citation type="submission" date="2018-11" db="EMBL/GenBank/DDBJ databases">
        <title>Genomes From Bacteria Associated with the Canine Oral Cavity: a Test Case for Automated Genome-Based Taxonomic Assignment.</title>
        <authorList>
            <person name="Coil D.A."/>
            <person name="Jospin G."/>
            <person name="Darling A.E."/>
            <person name="Wallis C."/>
            <person name="Davis I.J."/>
            <person name="Harris S."/>
            <person name="Eisen J.A."/>
            <person name="Holcombe L.J."/>
            <person name="O'Flynn C."/>
        </authorList>
    </citation>
    <scope>NUCLEOTIDE SEQUENCE [LARGE SCALE GENOMIC DNA]</scope>
    <source>
        <strain evidence="8 9">OH770</strain>
    </source>
</reference>
<dbReference type="InterPro" id="IPR005467">
    <property type="entry name" value="His_kinase_dom"/>
</dbReference>
<dbReference type="InterPro" id="IPR050980">
    <property type="entry name" value="2C_sensor_his_kinase"/>
</dbReference>
<dbReference type="PRINTS" id="PR00344">
    <property type="entry name" value="BCTRLSENSOR"/>
</dbReference>
<protein>
    <recommendedName>
        <fullName evidence="2">histidine kinase</fullName>
        <ecNumber evidence="2">2.7.13.3</ecNumber>
    </recommendedName>
</protein>
<proteinExistence type="predicted"/>
<dbReference type="InterPro" id="IPR004358">
    <property type="entry name" value="Sig_transdc_His_kin-like_C"/>
</dbReference>
<organism evidence="8 9">
    <name type="scientific">Schaalia canis</name>
    <dbReference type="NCBI Taxonomy" id="100469"/>
    <lineage>
        <taxon>Bacteria</taxon>
        <taxon>Bacillati</taxon>
        <taxon>Actinomycetota</taxon>
        <taxon>Actinomycetes</taxon>
        <taxon>Actinomycetales</taxon>
        <taxon>Actinomycetaceae</taxon>
        <taxon>Schaalia</taxon>
    </lineage>
</organism>
<gene>
    <name evidence="8" type="ORF">EII11_03390</name>
</gene>
<dbReference type="Gene3D" id="3.30.565.10">
    <property type="entry name" value="Histidine kinase-like ATPase, C-terminal domain"/>
    <property type="match status" value="2"/>
</dbReference>
<dbReference type="PANTHER" id="PTHR44936:SF9">
    <property type="entry name" value="SENSOR PROTEIN CREC"/>
    <property type="match status" value="1"/>
</dbReference>
<evidence type="ECO:0000256" key="4">
    <source>
        <dbReference type="ARBA" id="ARBA00022679"/>
    </source>
</evidence>
<dbReference type="GO" id="GO:0004673">
    <property type="term" value="F:protein histidine kinase activity"/>
    <property type="evidence" value="ECO:0007669"/>
    <property type="project" value="UniProtKB-EC"/>
</dbReference>
<keyword evidence="9" id="KW-1185">Reference proteome</keyword>
<dbReference type="EC" id="2.7.13.3" evidence="2"/>
<comment type="catalytic activity">
    <reaction evidence="1">
        <text>ATP + protein L-histidine = ADP + protein N-phospho-L-histidine.</text>
        <dbReference type="EC" id="2.7.13.3"/>
    </reaction>
</comment>
<name>A0A3P1SFZ9_9ACTO</name>
<dbReference type="Pfam" id="PF02518">
    <property type="entry name" value="HATPase_c"/>
    <property type="match status" value="1"/>
</dbReference>
<dbReference type="SUPFAM" id="SSF55874">
    <property type="entry name" value="ATPase domain of HSP90 chaperone/DNA topoisomerase II/histidine kinase"/>
    <property type="match status" value="2"/>
</dbReference>
<dbReference type="RefSeq" id="WP_124868615.1">
    <property type="nucleotide sequence ID" value="NZ_RQZF01000002.1"/>
</dbReference>
<evidence type="ECO:0000313" key="9">
    <source>
        <dbReference type="Proteomes" id="UP000280444"/>
    </source>
</evidence>
<dbReference type="EMBL" id="RQZF01000002">
    <property type="protein sequence ID" value="RRC95909.1"/>
    <property type="molecule type" value="Genomic_DNA"/>
</dbReference>
<keyword evidence="6" id="KW-0902">Two-component regulatory system</keyword>
<evidence type="ECO:0000259" key="7">
    <source>
        <dbReference type="PROSITE" id="PS50109"/>
    </source>
</evidence>
<evidence type="ECO:0000256" key="2">
    <source>
        <dbReference type="ARBA" id="ARBA00012438"/>
    </source>
</evidence>
<evidence type="ECO:0000256" key="1">
    <source>
        <dbReference type="ARBA" id="ARBA00000085"/>
    </source>
</evidence>
<evidence type="ECO:0000313" key="8">
    <source>
        <dbReference type="EMBL" id="RRC95909.1"/>
    </source>
</evidence>
<keyword evidence="5 8" id="KW-0418">Kinase</keyword>
<keyword evidence="4" id="KW-0808">Transferase</keyword>
<dbReference type="Proteomes" id="UP000280444">
    <property type="component" value="Unassembled WGS sequence"/>
</dbReference>
<dbReference type="GO" id="GO:0000160">
    <property type="term" value="P:phosphorelay signal transduction system"/>
    <property type="evidence" value="ECO:0007669"/>
    <property type="project" value="UniProtKB-KW"/>
</dbReference>
<evidence type="ECO:0000256" key="6">
    <source>
        <dbReference type="ARBA" id="ARBA00023012"/>
    </source>
</evidence>
<evidence type="ECO:0000256" key="5">
    <source>
        <dbReference type="ARBA" id="ARBA00022777"/>
    </source>
</evidence>
<keyword evidence="3" id="KW-0597">Phosphoprotein</keyword>
<evidence type="ECO:0000256" key="3">
    <source>
        <dbReference type="ARBA" id="ARBA00022553"/>
    </source>
</evidence>
<dbReference type="PANTHER" id="PTHR44936">
    <property type="entry name" value="SENSOR PROTEIN CREC"/>
    <property type="match status" value="1"/>
</dbReference>
<dbReference type="Pfam" id="PF13589">
    <property type="entry name" value="HATPase_c_3"/>
    <property type="match status" value="1"/>
</dbReference>
<dbReference type="PROSITE" id="PS50109">
    <property type="entry name" value="HIS_KIN"/>
    <property type="match status" value="1"/>
</dbReference>
<dbReference type="InterPro" id="IPR036890">
    <property type="entry name" value="HATPase_C_sf"/>
</dbReference>
<comment type="caution">
    <text evidence="8">The sequence shown here is derived from an EMBL/GenBank/DDBJ whole genome shotgun (WGS) entry which is preliminary data.</text>
</comment>
<dbReference type="InterPro" id="IPR003594">
    <property type="entry name" value="HATPase_dom"/>
</dbReference>
<sequence>MGDLMEELHAGRIRFSPSILKRLGEELNPNVDQGLIELVKNSYDANSRKCHIWLGTQEDSSSIIIEDDGDGMTADDINSSWLILGESSKAGQRTTGRLGRIPAGNKGLGRLAALRLGRRARMVSRPGDGFQYEVILDWDRFDRARTVDEVEVLTSKTPAADAPRGTRIELSQLRDTYGRAQVRSLARALVLLADPFNEADDSFSPILHSREYSDLAEQVSRRYFDDAEYHLRASLNSGRARAEVYDWKGNLIWSANTDDLGIYEAPDADLDLWVFILNKKSFIGRSASLAAVRNWLSSFGGVHVYVNGLRVAPYGNPGSDWLDMNLRRAQSPENRPSTNTSIGRIRINDLTGVLLQKTDRSGFVESTSFYELRRFATDCLEWMARRRQAAAEKRRQSERTSIRKKAEAERSVVEESIRKIDDPTIQRAVEAAFVGYAEANQRLEASLRKDLQLYRTLSTAGITVATFSHDIMGGPIKIMDLMLSSLKSFVSQNCRSISEDFGSRIDRIQVAVEDMRALSEVSLKLVKEKKRRVGRVLVAEAVNGAIENIEPFLKKRNIEIVRSFEGAAECYIRGTEAAIESIVTNLINNSVSALAESVDRERKIFLGLCVDERGLWFEIQDTGPGIVGIDKNDIWLPGNTTRKGGTGLGLTIVKDNVMDLGGEIAVEPVGKMGGAVFKIRLPLDGDFS</sequence>